<keyword evidence="4" id="KW-1185">Reference proteome</keyword>
<dbReference type="Proteomes" id="UP000465812">
    <property type="component" value="Chromosome"/>
</dbReference>
<dbReference type="EMBL" id="MVHW01000026">
    <property type="protein sequence ID" value="ORB02356.1"/>
    <property type="molecule type" value="Genomic_DNA"/>
</dbReference>
<reference evidence="1 4" key="2">
    <citation type="journal article" date="2019" name="Emerg. Microbes Infect.">
        <title>Comprehensive subspecies identification of 175 nontuberculous mycobacteria species based on 7547 genomic profiles.</title>
        <authorList>
            <person name="Matsumoto Y."/>
            <person name="Kinjo T."/>
            <person name="Motooka D."/>
            <person name="Nabeya D."/>
            <person name="Jung N."/>
            <person name="Uechi K."/>
            <person name="Horii T."/>
            <person name="Iida T."/>
            <person name="Fujita J."/>
            <person name="Nakamura S."/>
        </authorList>
    </citation>
    <scope>NUCLEOTIDE SEQUENCE [LARGE SCALE GENOMIC DNA]</scope>
    <source>
        <strain evidence="1 4">JCM 18113</strain>
    </source>
</reference>
<accession>A0A1X0FKQ6</accession>
<dbReference type="EMBL" id="AP022590">
    <property type="protein sequence ID" value="BBY36060.1"/>
    <property type="molecule type" value="Genomic_DNA"/>
</dbReference>
<sequence length="147" mass="15998">MELTAILCNHAEAQNNLLYISAGGIDQVRIPAGHSVPFTVSVGIGIIVEVPRTASDREHTVDIGLLDSDGCAVEVQKGVDGYEPFRAQFQFNIGRSSSHEADQTQSVAFAVNIPVLRLEKLGSYVFTVSVDETVQRRLPYRLVEQAA</sequence>
<proteinExistence type="predicted"/>
<dbReference type="InterPro" id="IPR054221">
    <property type="entry name" value="DUF6941"/>
</dbReference>
<gene>
    <name evidence="2" type="ORF">BST30_20260</name>
    <name evidence="1" type="ORF">MMAN_01940</name>
</gene>
<evidence type="ECO:0000313" key="2">
    <source>
        <dbReference type="EMBL" id="ORB02356.1"/>
    </source>
</evidence>
<dbReference type="Proteomes" id="UP000192760">
    <property type="component" value="Unassembled WGS sequence"/>
</dbReference>
<evidence type="ECO:0000313" key="1">
    <source>
        <dbReference type="EMBL" id="BBY36060.1"/>
    </source>
</evidence>
<dbReference type="AlphaFoldDB" id="A0A1X0FKQ6"/>
<name>A0A1X0FKQ6_MYCNT</name>
<reference evidence="1" key="3">
    <citation type="submission" date="2020-02" db="EMBL/GenBank/DDBJ databases">
        <authorList>
            <person name="Matsumoto Y."/>
            <person name="Motooka D."/>
            <person name="Nakamura S."/>
        </authorList>
    </citation>
    <scope>NUCLEOTIDE SEQUENCE</scope>
    <source>
        <strain evidence="1">JCM 18113</strain>
    </source>
</reference>
<evidence type="ECO:0000313" key="4">
    <source>
        <dbReference type="Proteomes" id="UP000465812"/>
    </source>
</evidence>
<reference evidence="2 3" key="1">
    <citation type="submission" date="2017-02" db="EMBL/GenBank/DDBJ databases">
        <title>The new phylogeny of genus Mycobacterium.</title>
        <authorList>
            <person name="Tortoli E."/>
            <person name="Trovato A."/>
            <person name="Cirillo D.M."/>
        </authorList>
    </citation>
    <scope>NUCLEOTIDE SEQUENCE [LARGE SCALE GENOMIC DNA]</scope>
    <source>
        <strain evidence="2 3">DSM 45255</strain>
    </source>
</reference>
<dbReference type="Pfam" id="PF22091">
    <property type="entry name" value="DUF6941"/>
    <property type="match status" value="1"/>
</dbReference>
<protein>
    <submittedName>
        <fullName evidence="2">Uncharacterized protein</fullName>
    </submittedName>
</protein>
<dbReference type="RefSeq" id="WP_083097447.1">
    <property type="nucleotide sequence ID" value="NZ_AP022590.1"/>
</dbReference>
<organism evidence="2 3">
    <name type="scientific">Mycobacterium mantenii</name>
    <dbReference type="NCBI Taxonomy" id="560555"/>
    <lineage>
        <taxon>Bacteria</taxon>
        <taxon>Bacillati</taxon>
        <taxon>Actinomycetota</taxon>
        <taxon>Actinomycetes</taxon>
        <taxon>Mycobacteriales</taxon>
        <taxon>Mycobacteriaceae</taxon>
        <taxon>Mycobacterium</taxon>
        <taxon>Mycobacterium avium complex (MAC)</taxon>
    </lineage>
</organism>
<evidence type="ECO:0000313" key="3">
    <source>
        <dbReference type="Proteomes" id="UP000192760"/>
    </source>
</evidence>